<keyword evidence="5" id="KW-1185">Reference proteome</keyword>
<dbReference type="STRING" id="7395.A0A1A9VKS4"/>
<dbReference type="GO" id="GO:1902975">
    <property type="term" value="P:mitotic DNA replication initiation"/>
    <property type="evidence" value="ECO:0007669"/>
    <property type="project" value="TreeGrafter"/>
</dbReference>
<dbReference type="Pfam" id="PF00493">
    <property type="entry name" value="MCM"/>
    <property type="match status" value="1"/>
</dbReference>
<dbReference type="GO" id="GO:0005524">
    <property type="term" value="F:ATP binding"/>
    <property type="evidence" value="ECO:0007669"/>
    <property type="project" value="UniProtKB-KW"/>
</dbReference>
<dbReference type="AlphaFoldDB" id="A0A1A9VKS4"/>
<dbReference type="PANTHER" id="PTHR11630:SF44">
    <property type="entry name" value="DNA REPLICATION LICENSING FACTOR MCM2"/>
    <property type="match status" value="1"/>
</dbReference>
<dbReference type="InterPro" id="IPR031327">
    <property type="entry name" value="MCM"/>
</dbReference>
<dbReference type="EnsemblMetazoa" id="GAUT039963-RA">
    <property type="protein sequence ID" value="GAUT039963-PA"/>
    <property type="gene ID" value="GAUT039963"/>
</dbReference>
<dbReference type="PROSITE" id="PS50051">
    <property type="entry name" value="MCM_2"/>
    <property type="match status" value="1"/>
</dbReference>
<evidence type="ECO:0000259" key="3">
    <source>
        <dbReference type="PROSITE" id="PS50051"/>
    </source>
</evidence>
<dbReference type="PANTHER" id="PTHR11630">
    <property type="entry name" value="DNA REPLICATION LICENSING FACTOR MCM FAMILY MEMBER"/>
    <property type="match status" value="1"/>
</dbReference>
<keyword evidence="1" id="KW-0547">Nucleotide-binding</keyword>
<evidence type="ECO:0000313" key="5">
    <source>
        <dbReference type="Proteomes" id="UP000078200"/>
    </source>
</evidence>
<protein>
    <recommendedName>
        <fullName evidence="3">MCM C-terminal AAA(+) ATPase domain-containing protein</fullName>
    </recommendedName>
</protein>
<dbReference type="Proteomes" id="UP000078200">
    <property type="component" value="Unassembled WGS sequence"/>
</dbReference>
<feature type="domain" description="MCM C-terminal AAA(+) ATPase" evidence="3">
    <location>
        <begin position="1"/>
        <end position="53"/>
    </location>
</feature>
<dbReference type="InterPro" id="IPR027417">
    <property type="entry name" value="P-loop_NTPase"/>
</dbReference>
<dbReference type="Gene3D" id="3.40.50.300">
    <property type="entry name" value="P-loop containing nucleotide triphosphate hydrolases"/>
    <property type="match status" value="1"/>
</dbReference>
<dbReference type="GO" id="GO:0005634">
    <property type="term" value="C:nucleus"/>
    <property type="evidence" value="ECO:0007669"/>
    <property type="project" value="TreeGrafter"/>
</dbReference>
<dbReference type="VEuPathDB" id="VectorBase:GAUT039963"/>
<dbReference type="GO" id="GO:0017116">
    <property type="term" value="F:single-stranded DNA helicase activity"/>
    <property type="evidence" value="ECO:0007669"/>
    <property type="project" value="TreeGrafter"/>
</dbReference>
<dbReference type="GO" id="GO:0043138">
    <property type="term" value="F:3'-5' DNA helicase activity"/>
    <property type="evidence" value="ECO:0007669"/>
    <property type="project" value="TreeGrafter"/>
</dbReference>
<proteinExistence type="predicted"/>
<dbReference type="GO" id="GO:0042555">
    <property type="term" value="C:MCM complex"/>
    <property type="evidence" value="ECO:0007669"/>
    <property type="project" value="TreeGrafter"/>
</dbReference>
<organism evidence="4 5">
    <name type="scientific">Glossina austeni</name>
    <name type="common">Savannah tsetse fly</name>
    <dbReference type="NCBI Taxonomy" id="7395"/>
    <lineage>
        <taxon>Eukaryota</taxon>
        <taxon>Metazoa</taxon>
        <taxon>Ecdysozoa</taxon>
        <taxon>Arthropoda</taxon>
        <taxon>Hexapoda</taxon>
        <taxon>Insecta</taxon>
        <taxon>Pterygota</taxon>
        <taxon>Neoptera</taxon>
        <taxon>Endopterygota</taxon>
        <taxon>Diptera</taxon>
        <taxon>Brachycera</taxon>
        <taxon>Muscomorpha</taxon>
        <taxon>Hippoboscoidea</taxon>
        <taxon>Glossinidae</taxon>
        <taxon>Glossina</taxon>
    </lineage>
</organism>
<dbReference type="InterPro" id="IPR001208">
    <property type="entry name" value="MCM_dom"/>
</dbReference>
<evidence type="ECO:0000256" key="1">
    <source>
        <dbReference type="ARBA" id="ARBA00022741"/>
    </source>
</evidence>
<dbReference type="GO" id="GO:0003697">
    <property type="term" value="F:single-stranded DNA binding"/>
    <property type="evidence" value="ECO:0007669"/>
    <property type="project" value="TreeGrafter"/>
</dbReference>
<sequence length="60" mass="6504">MSWSDYLALFGGEAKNPGDKHKVRGDINLLICGDPGTAKSQFLKYVENIASRAPAKVPVK</sequence>
<name>A0A1A9VKS4_GLOAU</name>
<reference evidence="4" key="1">
    <citation type="submission" date="2020-05" db="UniProtKB">
        <authorList>
            <consortium name="EnsemblMetazoa"/>
        </authorList>
    </citation>
    <scope>IDENTIFICATION</scope>
    <source>
        <strain evidence="4">TTRI</strain>
    </source>
</reference>
<keyword evidence="2" id="KW-0067">ATP-binding</keyword>
<accession>A0A1A9VKS4</accession>
<evidence type="ECO:0000256" key="2">
    <source>
        <dbReference type="ARBA" id="ARBA00022840"/>
    </source>
</evidence>
<evidence type="ECO:0000313" key="4">
    <source>
        <dbReference type="EnsemblMetazoa" id="GAUT039963-PA"/>
    </source>
</evidence>
<dbReference type="GO" id="GO:0000727">
    <property type="term" value="P:double-strand break repair via break-induced replication"/>
    <property type="evidence" value="ECO:0007669"/>
    <property type="project" value="TreeGrafter"/>
</dbReference>